<evidence type="ECO:0000256" key="3">
    <source>
        <dbReference type="ARBA" id="ARBA00023012"/>
    </source>
</evidence>
<dbReference type="InterPro" id="IPR013783">
    <property type="entry name" value="Ig-like_fold"/>
</dbReference>
<dbReference type="GO" id="GO:0000155">
    <property type="term" value="F:phosphorelay sensor kinase activity"/>
    <property type="evidence" value="ECO:0007669"/>
    <property type="project" value="InterPro"/>
</dbReference>
<keyword evidence="4" id="KW-0732">Signal</keyword>
<dbReference type="InterPro" id="IPR011712">
    <property type="entry name" value="Sig_transdc_His_kin_sub3_dim/P"/>
</dbReference>
<keyword evidence="3" id="KW-0902">Two-component regulatory system</keyword>
<evidence type="ECO:0000256" key="2">
    <source>
        <dbReference type="ARBA" id="ARBA00022777"/>
    </source>
</evidence>
<protein>
    <submittedName>
        <fullName evidence="6">Histidine kinase-, DNA gyrase B-, and HSP90-like ATPase</fullName>
    </submittedName>
</protein>
<dbReference type="GO" id="GO:0046983">
    <property type="term" value="F:protein dimerization activity"/>
    <property type="evidence" value="ECO:0007669"/>
    <property type="project" value="InterPro"/>
</dbReference>
<dbReference type="InterPro" id="IPR036890">
    <property type="entry name" value="HATPase_C_sf"/>
</dbReference>
<dbReference type="STRING" id="474950.SAMN05421771_1800"/>
<dbReference type="Gene3D" id="1.20.5.1930">
    <property type="match status" value="1"/>
</dbReference>
<keyword evidence="1" id="KW-0808">Transferase</keyword>
<organism evidence="6 7">
    <name type="scientific">Granulicella pectinivorans</name>
    <dbReference type="NCBI Taxonomy" id="474950"/>
    <lineage>
        <taxon>Bacteria</taxon>
        <taxon>Pseudomonadati</taxon>
        <taxon>Acidobacteriota</taxon>
        <taxon>Terriglobia</taxon>
        <taxon>Terriglobales</taxon>
        <taxon>Acidobacteriaceae</taxon>
        <taxon>Granulicella</taxon>
    </lineage>
</organism>
<dbReference type="EMBL" id="FOZL01000001">
    <property type="protein sequence ID" value="SFS10484.1"/>
    <property type="molecule type" value="Genomic_DNA"/>
</dbReference>
<dbReference type="InterPro" id="IPR050482">
    <property type="entry name" value="Sensor_HK_TwoCompSys"/>
</dbReference>
<name>A0A1I6M490_9BACT</name>
<feature type="domain" description="Histidine kinase/HSP90-like ATPase" evidence="5">
    <location>
        <begin position="314"/>
        <end position="409"/>
    </location>
</feature>
<feature type="chain" id="PRO_5011642290" evidence="4">
    <location>
        <begin position="22"/>
        <end position="426"/>
    </location>
</feature>
<dbReference type="Pfam" id="PF07495">
    <property type="entry name" value="Y_Y_Y"/>
    <property type="match status" value="1"/>
</dbReference>
<dbReference type="CDD" id="cd16917">
    <property type="entry name" value="HATPase_UhpB-NarQ-NarX-like"/>
    <property type="match status" value="1"/>
</dbReference>
<reference evidence="6 7" key="1">
    <citation type="submission" date="2016-10" db="EMBL/GenBank/DDBJ databases">
        <authorList>
            <person name="de Groot N.N."/>
        </authorList>
    </citation>
    <scope>NUCLEOTIDE SEQUENCE [LARGE SCALE GENOMIC DNA]</scope>
    <source>
        <strain evidence="6 7">DSM 21001</strain>
    </source>
</reference>
<dbReference type="Proteomes" id="UP000199024">
    <property type="component" value="Unassembled WGS sequence"/>
</dbReference>
<dbReference type="Pfam" id="PF07730">
    <property type="entry name" value="HisKA_3"/>
    <property type="match status" value="1"/>
</dbReference>
<sequence>MTYFPRRLALLLLMSSLCAWAGTSAPGADAQIAPLPPYTSVPPQAPEPTPAGSEIAAPGAPTAIIPGWSFTTELASSIVGSGNSVVLEPGHSDLVLFFDATPPAARPVEFRYRLTEYDNDWTVTPGRIAHYRRLPPGHYRFEVQAHTPGQPWQTAVAVVAVRQKPFLYQTWYSYLFVSLALIALAAQLLRQRDQLLKGQMGIVLEERNRIASDCHDTLMAGFAAISWQLEATAKLFKDVDETLTPAAKSCELARSMVAHCQAEARRIIWDLRDPHELTDILSEALSRAIDAHRLRDSVQTTFEVHGDEIPIAPGAVHHLVCIGQEAVTNAIRHSGCSTIHVALRYDEESLHITVRDNGRGFLFTDLAVRTGHFGIPVMEERARKLGGSLRVNSAIDSGTEVSVTVSFQTINYLPHQQHYIVPWIGV</sequence>
<proteinExistence type="predicted"/>
<dbReference type="GO" id="GO:0016020">
    <property type="term" value="C:membrane"/>
    <property type="evidence" value="ECO:0007669"/>
    <property type="project" value="InterPro"/>
</dbReference>
<dbReference type="Gene3D" id="2.60.40.10">
    <property type="entry name" value="Immunoglobulins"/>
    <property type="match status" value="1"/>
</dbReference>
<dbReference type="PANTHER" id="PTHR24421:SF62">
    <property type="entry name" value="SENSORY TRANSDUCTION HISTIDINE KINASE"/>
    <property type="match status" value="1"/>
</dbReference>
<dbReference type="PANTHER" id="PTHR24421">
    <property type="entry name" value="NITRATE/NITRITE SENSOR PROTEIN NARX-RELATED"/>
    <property type="match status" value="1"/>
</dbReference>
<evidence type="ECO:0000313" key="7">
    <source>
        <dbReference type="Proteomes" id="UP000199024"/>
    </source>
</evidence>
<dbReference type="Pfam" id="PF02518">
    <property type="entry name" value="HATPase_c"/>
    <property type="match status" value="1"/>
</dbReference>
<dbReference type="InterPro" id="IPR011123">
    <property type="entry name" value="Y_Y_Y"/>
</dbReference>
<evidence type="ECO:0000256" key="4">
    <source>
        <dbReference type="SAM" id="SignalP"/>
    </source>
</evidence>
<dbReference type="Gene3D" id="3.30.565.10">
    <property type="entry name" value="Histidine kinase-like ATPase, C-terminal domain"/>
    <property type="match status" value="1"/>
</dbReference>
<dbReference type="InterPro" id="IPR003594">
    <property type="entry name" value="HATPase_dom"/>
</dbReference>
<evidence type="ECO:0000256" key="1">
    <source>
        <dbReference type="ARBA" id="ARBA00022679"/>
    </source>
</evidence>
<dbReference type="SUPFAM" id="SSF55874">
    <property type="entry name" value="ATPase domain of HSP90 chaperone/DNA topoisomerase II/histidine kinase"/>
    <property type="match status" value="1"/>
</dbReference>
<evidence type="ECO:0000259" key="5">
    <source>
        <dbReference type="SMART" id="SM00387"/>
    </source>
</evidence>
<dbReference type="SMART" id="SM00387">
    <property type="entry name" value="HATPase_c"/>
    <property type="match status" value="1"/>
</dbReference>
<evidence type="ECO:0000313" key="6">
    <source>
        <dbReference type="EMBL" id="SFS10484.1"/>
    </source>
</evidence>
<keyword evidence="7" id="KW-1185">Reference proteome</keyword>
<feature type="signal peptide" evidence="4">
    <location>
        <begin position="1"/>
        <end position="21"/>
    </location>
</feature>
<accession>A0A1I6M490</accession>
<gene>
    <name evidence="6" type="ORF">SAMN05421771_1800</name>
</gene>
<keyword evidence="2 6" id="KW-0418">Kinase</keyword>
<dbReference type="AlphaFoldDB" id="A0A1I6M490"/>